<dbReference type="GO" id="GO:0016747">
    <property type="term" value="F:acyltransferase activity, transferring groups other than amino-acyl groups"/>
    <property type="evidence" value="ECO:0007669"/>
    <property type="project" value="InterPro"/>
</dbReference>
<evidence type="ECO:0000313" key="4">
    <source>
        <dbReference type="EMBL" id="ALP40266.1"/>
    </source>
</evidence>
<dbReference type="Gene3D" id="3.40.630.30">
    <property type="match status" value="1"/>
</dbReference>
<dbReference type="Proteomes" id="UP000058114">
    <property type="component" value="Chromosome"/>
</dbReference>
<dbReference type="STRING" id="652.WL1483_847"/>
<keyword evidence="7" id="KW-1185">Reference proteome</keyword>
<proteinExistence type="predicted"/>
<evidence type="ECO:0000256" key="1">
    <source>
        <dbReference type="ARBA" id="ARBA00022679"/>
    </source>
</evidence>
<dbReference type="AlphaFoldDB" id="A0A0S2SF10"/>
<dbReference type="SUPFAM" id="SSF55729">
    <property type="entry name" value="Acyl-CoA N-acyltransferases (Nat)"/>
    <property type="match status" value="1"/>
</dbReference>
<name>A0A0S2SF10_9GAMM</name>
<dbReference type="InterPro" id="IPR000182">
    <property type="entry name" value="GNAT_dom"/>
</dbReference>
<dbReference type="RefSeq" id="WP_050665709.1">
    <property type="nucleotide sequence ID" value="NZ_CDDB01000033.1"/>
</dbReference>
<dbReference type="PATRIC" id="fig|652.5.peg.313"/>
<dbReference type="KEGG" id="asr:WL1483_847"/>
<dbReference type="EMBL" id="CP013067">
    <property type="protein sequence ID" value="ALP40266.1"/>
    <property type="molecule type" value="Genomic_DNA"/>
</dbReference>
<feature type="domain" description="N-acetyltransferase" evidence="3">
    <location>
        <begin position="5"/>
        <end position="156"/>
    </location>
</feature>
<keyword evidence="1 4" id="KW-0808">Transferase</keyword>
<keyword evidence="2" id="KW-0012">Acyltransferase</keyword>
<evidence type="ECO:0000256" key="2">
    <source>
        <dbReference type="ARBA" id="ARBA00023315"/>
    </source>
</evidence>
<reference evidence="5 7" key="3">
    <citation type="submission" date="2021-09" db="EMBL/GenBank/DDBJ databases">
        <title>Aeromonas schubertii isolated from Asian sea bass.</title>
        <authorList>
            <person name="Pinpimai K."/>
        </authorList>
    </citation>
    <scope>NUCLEOTIDE SEQUENCE [LARGE SCALE GENOMIC DNA]</scope>
    <source>
        <strain evidence="5 7">CHULA2021a</strain>
    </source>
</reference>
<reference evidence="6" key="1">
    <citation type="submission" date="2015-10" db="EMBL/GenBank/DDBJ databases">
        <title>Complete Genome Sequence of Aeromonas schubertii strain WL1483.</title>
        <authorList>
            <person name="Liu L."/>
        </authorList>
    </citation>
    <scope>NUCLEOTIDE SEQUENCE [LARGE SCALE GENOMIC DNA]</scope>
    <source>
        <strain evidence="6">WL1483</strain>
    </source>
</reference>
<dbReference type="EMBL" id="JAIRBT010000001">
    <property type="protein sequence ID" value="MBZ6064791.1"/>
    <property type="molecule type" value="Genomic_DNA"/>
</dbReference>
<reference evidence="4 6" key="2">
    <citation type="journal article" date="2016" name="Genome Announc.">
        <title>Complete Genome Sequence of the Highly Virulent Aeromonas schubertii Strain WL1483, Isolated from Diseased Snakehead Fish (Channa argus) in China.</title>
        <authorList>
            <person name="Liu L."/>
            <person name="Li N."/>
            <person name="Zhang D."/>
            <person name="Fu X."/>
            <person name="Shi C."/>
            <person name="Lin Q."/>
            <person name="Hao G."/>
        </authorList>
    </citation>
    <scope>NUCLEOTIDE SEQUENCE [LARGE SCALE GENOMIC DNA]</scope>
    <source>
        <strain evidence="4 6">WL1483</strain>
    </source>
</reference>
<organism evidence="4 6">
    <name type="scientific">Aeromonas schubertii</name>
    <dbReference type="NCBI Taxonomy" id="652"/>
    <lineage>
        <taxon>Bacteria</taxon>
        <taxon>Pseudomonadati</taxon>
        <taxon>Pseudomonadota</taxon>
        <taxon>Gammaproteobacteria</taxon>
        <taxon>Aeromonadales</taxon>
        <taxon>Aeromonadaceae</taxon>
        <taxon>Aeromonas</taxon>
    </lineage>
</organism>
<dbReference type="PROSITE" id="PS51186">
    <property type="entry name" value="GNAT"/>
    <property type="match status" value="1"/>
</dbReference>
<dbReference type="Pfam" id="PF00583">
    <property type="entry name" value="Acetyltransf_1"/>
    <property type="match status" value="1"/>
</dbReference>
<dbReference type="CDD" id="cd04301">
    <property type="entry name" value="NAT_SF"/>
    <property type="match status" value="1"/>
</dbReference>
<dbReference type="Proteomes" id="UP000774958">
    <property type="component" value="Unassembled WGS sequence"/>
</dbReference>
<evidence type="ECO:0000259" key="3">
    <source>
        <dbReference type="PROSITE" id="PS51186"/>
    </source>
</evidence>
<dbReference type="PANTHER" id="PTHR43072">
    <property type="entry name" value="N-ACETYLTRANSFERASE"/>
    <property type="match status" value="1"/>
</dbReference>
<protein>
    <submittedName>
        <fullName evidence="5">GNAT family N-acetyltransferase</fullName>
    </submittedName>
    <submittedName>
        <fullName evidence="4">GNAT family acetyltransferase</fullName>
    </submittedName>
</protein>
<dbReference type="OrthoDB" id="5187710at2"/>
<sequence>MTPSPVIRLAHHADLHAIWQIESRVFGDPVYPAFFFRQALDLWPDLLIVAEREGELLGYVLGGLGEDAELGWVLSLAVLPEARSQGLAQRLLEELEWQLRKQGMHRTRLTVDPANLANRLYERLGYQLVAVEAEYFGPGEPRNVLEKALHFAVNAEGQEARA</sequence>
<accession>A0A0S2SF10</accession>
<evidence type="ECO:0000313" key="7">
    <source>
        <dbReference type="Proteomes" id="UP000774958"/>
    </source>
</evidence>
<dbReference type="PANTHER" id="PTHR43072:SF51">
    <property type="entry name" value="ABC SUPERFAMILY TRANSPORT PROTEIN"/>
    <property type="match status" value="1"/>
</dbReference>
<evidence type="ECO:0000313" key="6">
    <source>
        <dbReference type="Proteomes" id="UP000058114"/>
    </source>
</evidence>
<evidence type="ECO:0000313" key="5">
    <source>
        <dbReference type="EMBL" id="MBZ6064791.1"/>
    </source>
</evidence>
<gene>
    <name evidence="5" type="ORF">LA374_00965</name>
    <name evidence="4" type="ORF">WL1483_847</name>
</gene>
<dbReference type="InterPro" id="IPR016181">
    <property type="entry name" value="Acyl_CoA_acyltransferase"/>
</dbReference>